<organism evidence="1 2">
    <name type="scientific">Chloebia gouldiae</name>
    <name type="common">Gouldian finch</name>
    <name type="synonym">Erythrura gouldiae</name>
    <dbReference type="NCBI Taxonomy" id="44316"/>
    <lineage>
        <taxon>Eukaryota</taxon>
        <taxon>Metazoa</taxon>
        <taxon>Chordata</taxon>
        <taxon>Craniata</taxon>
        <taxon>Vertebrata</taxon>
        <taxon>Euteleostomi</taxon>
        <taxon>Archelosauria</taxon>
        <taxon>Archosauria</taxon>
        <taxon>Dinosauria</taxon>
        <taxon>Saurischia</taxon>
        <taxon>Theropoda</taxon>
        <taxon>Coelurosauria</taxon>
        <taxon>Aves</taxon>
        <taxon>Neognathae</taxon>
        <taxon>Neoaves</taxon>
        <taxon>Telluraves</taxon>
        <taxon>Australaves</taxon>
        <taxon>Passeriformes</taxon>
        <taxon>Passeroidea</taxon>
        <taxon>Passeridae</taxon>
        <taxon>Chloebia</taxon>
    </lineage>
</organism>
<name>A0A3L8RVT8_CHLGU</name>
<evidence type="ECO:0000313" key="2">
    <source>
        <dbReference type="Proteomes" id="UP000276834"/>
    </source>
</evidence>
<dbReference type="Proteomes" id="UP000276834">
    <property type="component" value="Unassembled WGS sequence"/>
</dbReference>
<comment type="caution">
    <text evidence="1">The sequence shown here is derived from an EMBL/GenBank/DDBJ whole genome shotgun (WGS) entry which is preliminary data.</text>
</comment>
<reference evidence="1 2" key="1">
    <citation type="journal article" date="2018" name="Proc. R. Soc. B">
        <title>A non-coding region near Follistatin controls head colour polymorphism in the Gouldian finch.</title>
        <authorList>
            <person name="Toomey M.B."/>
            <person name="Marques C.I."/>
            <person name="Andrade P."/>
            <person name="Araujo P.M."/>
            <person name="Sabatino S."/>
            <person name="Gazda M.A."/>
            <person name="Afonso S."/>
            <person name="Lopes R.J."/>
            <person name="Corbo J.C."/>
            <person name="Carneiro M."/>
        </authorList>
    </citation>
    <scope>NUCLEOTIDE SEQUENCE [LARGE SCALE GENOMIC DNA]</scope>
    <source>
        <strain evidence="1">Red01</strain>
        <tissue evidence="1">Muscle</tissue>
    </source>
</reference>
<dbReference type="AlphaFoldDB" id="A0A3L8RVT8"/>
<keyword evidence="2" id="KW-1185">Reference proteome</keyword>
<evidence type="ECO:0000313" key="1">
    <source>
        <dbReference type="EMBL" id="RLV88674.1"/>
    </source>
</evidence>
<dbReference type="EMBL" id="QUSF01000180">
    <property type="protein sequence ID" value="RLV88674.1"/>
    <property type="molecule type" value="Genomic_DNA"/>
</dbReference>
<accession>A0A3L8RVT8</accession>
<protein>
    <submittedName>
        <fullName evidence="1">Uncharacterized protein</fullName>
    </submittedName>
</protein>
<proteinExistence type="predicted"/>
<sequence length="97" mass="10949">MIHIPIDRYNRSDVNLDRNVEYYPKVVASDTIQCLFLLRDLQYCPQCSPACKDGHRAVSLQQEKDGKFAPSSSLIAEILQTAGSLEIRSRPHSPGLY</sequence>
<gene>
    <name evidence="1" type="ORF">DV515_00015407</name>
</gene>